<reference evidence="5 6" key="1">
    <citation type="submission" date="2016-09" db="EMBL/GenBank/DDBJ databases">
        <title>Extensive genetic diversity and differential bi-allelic expression allows diatom success in the polar Southern Ocean.</title>
        <authorList>
            <consortium name="DOE Joint Genome Institute"/>
            <person name="Mock T."/>
            <person name="Otillar R.P."/>
            <person name="Strauss J."/>
            <person name="Dupont C."/>
            <person name="Frickenhaus S."/>
            <person name="Maumus F."/>
            <person name="Mcmullan M."/>
            <person name="Sanges R."/>
            <person name="Schmutz J."/>
            <person name="Toseland A."/>
            <person name="Valas R."/>
            <person name="Veluchamy A."/>
            <person name="Ward B.J."/>
            <person name="Allen A."/>
            <person name="Barry K."/>
            <person name="Falciatore A."/>
            <person name="Ferrante M."/>
            <person name="Fortunato A.E."/>
            <person name="Gloeckner G."/>
            <person name="Gruber A."/>
            <person name="Hipkin R."/>
            <person name="Janech M."/>
            <person name="Kroth P."/>
            <person name="Leese F."/>
            <person name="Lindquist E."/>
            <person name="Lyon B.R."/>
            <person name="Martin J."/>
            <person name="Mayer C."/>
            <person name="Parker M."/>
            <person name="Quesneville H."/>
            <person name="Raymond J."/>
            <person name="Uhlig C."/>
            <person name="Valentin K.U."/>
            <person name="Worden A.Z."/>
            <person name="Armbrust E.V."/>
            <person name="Bowler C."/>
            <person name="Green B."/>
            <person name="Moulton V."/>
            <person name="Van Oosterhout C."/>
            <person name="Grigoriev I."/>
        </authorList>
    </citation>
    <scope>NUCLEOTIDE SEQUENCE [LARGE SCALE GENOMIC DNA]</scope>
    <source>
        <strain evidence="5 6">CCMP1102</strain>
    </source>
</reference>
<feature type="non-terminal residue" evidence="5">
    <location>
        <position position="878"/>
    </location>
</feature>
<dbReference type="GO" id="GO:0032012">
    <property type="term" value="P:regulation of ARF protein signal transduction"/>
    <property type="evidence" value="ECO:0007669"/>
    <property type="project" value="InterPro"/>
</dbReference>
<feature type="domain" description="SEC7" evidence="4">
    <location>
        <begin position="276"/>
        <end position="485"/>
    </location>
</feature>
<dbReference type="AlphaFoldDB" id="A0A1E7F8P8"/>
<dbReference type="Proteomes" id="UP000095751">
    <property type="component" value="Unassembled WGS sequence"/>
</dbReference>
<dbReference type="OrthoDB" id="430364at2759"/>
<dbReference type="KEGG" id="fcy:FRACYDRAFT_187909"/>
<dbReference type="Gene3D" id="1.10.220.20">
    <property type="match status" value="1"/>
</dbReference>
<gene>
    <name evidence="5" type="ORF">FRACYDRAFT_187909</name>
</gene>
<dbReference type="PROSITE" id="PS50190">
    <property type="entry name" value="SEC7"/>
    <property type="match status" value="1"/>
</dbReference>
<evidence type="ECO:0000313" key="6">
    <source>
        <dbReference type="Proteomes" id="UP000095751"/>
    </source>
</evidence>
<dbReference type="InterPro" id="IPR000904">
    <property type="entry name" value="Sec7_dom"/>
</dbReference>
<organism evidence="5 6">
    <name type="scientific">Fragilariopsis cylindrus CCMP1102</name>
    <dbReference type="NCBI Taxonomy" id="635003"/>
    <lineage>
        <taxon>Eukaryota</taxon>
        <taxon>Sar</taxon>
        <taxon>Stramenopiles</taxon>
        <taxon>Ochrophyta</taxon>
        <taxon>Bacillariophyta</taxon>
        <taxon>Bacillariophyceae</taxon>
        <taxon>Bacillariophycidae</taxon>
        <taxon>Bacillariales</taxon>
        <taxon>Bacillariaceae</taxon>
        <taxon>Fragilariopsis</taxon>
    </lineage>
</organism>
<dbReference type="InterPro" id="IPR015403">
    <property type="entry name" value="Mon2/Sec7/BIG1-like_HDS"/>
</dbReference>
<feature type="region of interest" description="Disordered" evidence="3">
    <location>
        <begin position="662"/>
        <end position="694"/>
    </location>
</feature>
<dbReference type="GO" id="GO:0005737">
    <property type="term" value="C:cytoplasm"/>
    <property type="evidence" value="ECO:0007669"/>
    <property type="project" value="UniProtKB-SubCell"/>
</dbReference>
<dbReference type="Pfam" id="PF12783">
    <property type="entry name" value="Sec7-like_HUS"/>
    <property type="match status" value="1"/>
</dbReference>
<evidence type="ECO:0000256" key="3">
    <source>
        <dbReference type="SAM" id="MobiDB-lite"/>
    </source>
</evidence>
<evidence type="ECO:0000259" key="4">
    <source>
        <dbReference type="PROSITE" id="PS50190"/>
    </source>
</evidence>
<dbReference type="CDD" id="cd00171">
    <property type="entry name" value="Sec7"/>
    <property type="match status" value="1"/>
</dbReference>
<dbReference type="InterPro" id="IPR032691">
    <property type="entry name" value="Mon2/Sec7/BIG1-like_HUS"/>
</dbReference>
<dbReference type="InterPro" id="IPR035999">
    <property type="entry name" value="Sec7_dom_sf"/>
</dbReference>
<dbReference type="PANTHER" id="PTHR10663">
    <property type="entry name" value="GUANYL-NUCLEOTIDE EXCHANGE FACTOR"/>
    <property type="match status" value="1"/>
</dbReference>
<accession>A0A1E7F8P8</accession>
<dbReference type="EMBL" id="KV784360">
    <property type="protein sequence ID" value="OEU14203.1"/>
    <property type="molecule type" value="Genomic_DNA"/>
</dbReference>
<sequence>MLRRLETDSNPIPSSSLWYTDCFYMYRSLVKLSSKEISGIDENTTKASVLQQKTSFFWDTSSSNTVDPLALHNKILSLELQVQAMECAGPTFCNGEKFIQLIQSQNGSIALFKNCMSQCTQVAYVSQQVFLIMCYKFKSHIRDEIQAFMSNIFFKVLESENSAFSQKALVLESLRSICNDPFLLSQIFLNYDCDFDSMNLYKDIVFHLAQLCGRSTMMSMDISGGGGGGRSQKLKDVVEHTELSLAGCEVLVTILQAFLKALNIQVNDVTGTILGFFEKKRNAEQNLELGVVKFTMDMKKGLQFFIENGFVKCDAKSIAQFFLTNKDRLDKTQMGEALGRETDAAFIKKPADLDPEKGGKGFFLRILSHYIGELDFTDMCFDIAIRLFLSGFRLPGEAQKIDRIMEKFAERYTLQNPDIFPSADTAFILAFSVIMLNTDLHNPSIKEERRMTIDSFLRNNRGIGDNGTDLPKDFLTGIFVRIKEEPFSLKEDDAAREKKAKFKKEREDMVQATELLIRRKKGRKSKSENLTDAVDPAHVVKPMFDVTWGAIIGTLSQVMECSNDERSIAVCLSGFVYAIRISSHSNMSLARDTFLGSLAKFTYLGSVKELKYKNIETIRTLINIAITDGEYLGESWGPVLQCISQLARMRMSASGLDTDESFLQDSTHSGTSPAKKESSASSSRSMFARETKADALKETETTNSRIVLNAISEQLIDQVFSSSTKLSAHSLALFIEQLIAVANSEIEGDSKKTGPSVFSMQRLVEVADYNMHVRPRFVWAQIWDMMAKFFTKNGCHNNPMVSVFAVDALKQLSLKFLEKPEVSDFHFQRLFLQPFLLIMENPDTRQETKEVILACVDQMINTRAVNLKSGWRIFFDIL</sequence>
<dbReference type="InParanoid" id="A0A1E7F8P8"/>
<dbReference type="Pfam" id="PF01369">
    <property type="entry name" value="Sec7"/>
    <property type="match status" value="1"/>
</dbReference>
<dbReference type="Gene3D" id="1.10.1000.11">
    <property type="entry name" value="Arf Nucleotide-binding Site Opener,domain 2"/>
    <property type="match status" value="1"/>
</dbReference>
<dbReference type="SUPFAM" id="SSF48425">
    <property type="entry name" value="Sec7 domain"/>
    <property type="match status" value="1"/>
</dbReference>
<protein>
    <submittedName>
        <fullName evidence="5">Sec7-domain-containing protein</fullName>
    </submittedName>
</protein>
<comment type="subcellular location">
    <subcellularLocation>
        <location evidence="1">Cytoplasm</location>
    </subcellularLocation>
</comment>
<dbReference type="FunFam" id="1.10.1000.11:FF:000002">
    <property type="entry name" value="Cytohesin 1"/>
    <property type="match status" value="1"/>
</dbReference>
<dbReference type="SMART" id="SM00222">
    <property type="entry name" value="Sec7"/>
    <property type="match status" value="1"/>
</dbReference>
<dbReference type="Pfam" id="PF09324">
    <property type="entry name" value="Sec7-like_HDS"/>
    <property type="match status" value="1"/>
</dbReference>
<evidence type="ECO:0000256" key="1">
    <source>
        <dbReference type="ARBA" id="ARBA00004496"/>
    </source>
</evidence>
<keyword evidence="2" id="KW-0963">Cytoplasm</keyword>
<evidence type="ECO:0000256" key="2">
    <source>
        <dbReference type="ARBA" id="ARBA00022490"/>
    </source>
</evidence>
<dbReference type="PANTHER" id="PTHR10663:SF375">
    <property type="entry name" value="LD29171P"/>
    <property type="match status" value="1"/>
</dbReference>
<dbReference type="GO" id="GO:0005085">
    <property type="term" value="F:guanyl-nucleotide exchange factor activity"/>
    <property type="evidence" value="ECO:0007669"/>
    <property type="project" value="InterPro"/>
</dbReference>
<evidence type="ECO:0000313" key="5">
    <source>
        <dbReference type="EMBL" id="OEU14203.1"/>
    </source>
</evidence>
<proteinExistence type="predicted"/>
<keyword evidence="6" id="KW-1185">Reference proteome</keyword>
<name>A0A1E7F8P8_9STRA</name>
<dbReference type="InterPro" id="IPR023394">
    <property type="entry name" value="Sec7_C_sf"/>
</dbReference>